<name>A0A6C0LVQ4_9ZZZZ</name>
<proteinExistence type="predicted"/>
<evidence type="ECO:0000313" key="1">
    <source>
        <dbReference type="EMBL" id="QHU33644.1"/>
    </source>
</evidence>
<reference evidence="1" key="1">
    <citation type="journal article" date="2020" name="Nature">
        <title>Giant virus diversity and host interactions through global metagenomics.</title>
        <authorList>
            <person name="Schulz F."/>
            <person name="Roux S."/>
            <person name="Paez-Espino D."/>
            <person name="Jungbluth S."/>
            <person name="Walsh D.A."/>
            <person name="Denef V.J."/>
            <person name="McMahon K.D."/>
            <person name="Konstantinidis K.T."/>
            <person name="Eloe-Fadrosh E.A."/>
            <person name="Kyrpides N.C."/>
            <person name="Woyke T."/>
        </authorList>
    </citation>
    <scope>NUCLEOTIDE SEQUENCE</scope>
    <source>
        <strain evidence="1">GVMAG-S-1016704-121</strain>
    </source>
</reference>
<protein>
    <submittedName>
        <fullName evidence="1">Uncharacterized protein</fullName>
    </submittedName>
</protein>
<organism evidence="1">
    <name type="scientific">viral metagenome</name>
    <dbReference type="NCBI Taxonomy" id="1070528"/>
    <lineage>
        <taxon>unclassified sequences</taxon>
        <taxon>metagenomes</taxon>
        <taxon>organismal metagenomes</taxon>
    </lineage>
</organism>
<sequence length="165" mass="19155">MATVGQKRTRAEVGYPLSWLKDKHPIEEPDLEYSLKWFKKHEYDLETSKLQEVSEKVGDAYDTLCETTQEVVKAVGYSVISDIQGEHVVDRIDWRYACDKCIDFGELIDEIYYELTIAMINTKLENADIDPDMVDDMASNLAREIQTSEMSEIDYNRRIQEMIDA</sequence>
<dbReference type="AlphaFoldDB" id="A0A6C0LVQ4"/>
<dbReference type="EMBL" id="MN740559">
    <property type="protein sequence ID" value="QHU33644.1"/>
    <property type="molecule type" value="Genomic_DNA"/>
</dbReference>
<accession>A0A6C0LVQ4</accession>